<reference evidence="1" key="1">
    <citation type="submission" date="2016-10" db="EMBL/GenBank/DDBJ databases">
        <title>Sequence of Gallionella enrichment culture.</title>
        <authorList>
            <person name="Poehlein A."/>
            <person name="Muehling M."/>
            <person name="Daniel R."/>
        </authorList>
    </citation>
    <scope>NUCLEOTIDE SEQUENCE</scope>
</reference>
<sequence>MRHALPVAVPVHVADQAADIFARQVAFERPRRVGVTERGGEIGHVRIHHALVVQRLGKIDHAAVDGNVHAAEHLQHKSGRGDDDVGLQLAAILEPDAAWGEGIDLFGDDRGALLPDGIEQVAVGHQTEPLIPGIVARGEVGRDVVVGPERHPDAAEDQLLDPRRFAPCELEEIHAEQHVAPADQMIGELFRQITAQFVGEGILRRA</sequence>
<gene>
    <name evidence="1" type="ORF">GALL_516340</name>
</gene>
<dbReference type="EMBL" id="MLJW01006359">
    <property type="protein sequence ID" value="OIQ66792.1"/>
    <property type="molecule type" value="Genomic_DNA"/>
</dbReference>
<dbReference type="AlphaFoldDB" id="A0A1J5P7R5"/>
<organism evidence="1">
    <name type="scientific">mine drainage metagenome</name>
    <dbReference type="NCBI Taxonomy" id="410659"/>
    <lineage>
        <taxon>unclassified sequences</taxon>
        <taxon>metagenomes</taxon>
        <taxon>ecological metagenomes</taxon>
    </lineage>
</organism>
<evidence type="ECO:0000313" key="1">
    <source>
        <dbReference type="EMBL" id="OIQ66792.1"/>
    </source>
</evidence>
<comment type="caution">
    <text evidence="1">The sequence shown here is derived from an EMBL/GenBank/DDBJ whole genome shotgun (WGS) entry which is preliminary data.</text>
</comment>
<proteinExistence type="predicted"/>
<protein>
    <submittedName>
        <fullName evidence="1">Uncharacterized protein</fullName>
    </submittedName>
</protein>
<name>A0A1J5P7R5_9ZZZZ</name>
<accession>A0A1J5P7R5</accession>